<sequence>MTALSQARPVVQTEGRQSNLPVKGATTIYQGGLVVMDAGLAVPGRTAVDLIAAGVAQHTVANTGADGAKKVLVERGTFKFANHGADAVTAADIQKDCYIVDDQTVAKTSGSNTRSIAGKVIEVEADGVFVRVGY</sequence>
<keyword evidence="2" id="KW-1185">Reference proteome</keyword>
<comment type="caution">
    <text evidence="1">The sequence shown here is derived from an EMBL/GenBank/DDBJ whole genome shotgun (WGS) entry which is preliminary data.</text>
</comment>
<protein>
    <submittedName>
        <fullName evidence="1">Uncharacterized protein</fullName>
    </submittedName>
</protein>
<accession>A0A7W6J7J6</accession>
<name>A0A7W6J7J6_9HYPH</name>
<proteinExistence type="predicted"/>
<dbReference type="AlphaFoldDB" id="A0A7W6J7J6"/>
<gene>
    <name evidence="1" type="ORF">GGR23_003483</name>
</gene>
<organism evidence="1 2">
    <name type="scientific">Gellertiella hungarica</name>
    <dbReference type="NCBI Taxonomy" id="1572859"/>
    <lineage>
        <taxon>Bacteria</taxon>
        <taxon>Pseudomonadati</taxon>
        <taxon>Pseudomonadota</taxon>
        <taxon>Alphaproteobacteria</taxon>
        <taxon>Hyphomicrobiales</taxon>
        <taxon>Rhizobiaceae</taxon>
        <taxon>Gellertiella</taxon>
    </lineage>
</organism>
<dbReference type="RefSeq" id="WP_183367559.1">
    <property type="nucleotide sequence ID" value="NZ_JACIEZ010000008.1"/>
</dbReference>
<evidence type="ECO:0000313" key="1">
    <source>
        <dbReference type="EMBL" id="MBB4066268.1"/>
    </source>
</evidence>
<dbReference type="Proteomes" id="UP000528286">
    <property type="component" value="Unassembled WGS sequence"/>
</dbReference>
<evidence type="ECO:0000313" key="2">
    <source>
        <dbReference type="Proteomes" id="UP000528286"/>
    </source>
</evidence>
<dbReference type="EMBL" id="JACIEZ010000008">
    <property type="protein sequence ID" value="MBB4066268.1"/>
    <property type="molecule type" value="Genomic_DNA"/>
</dbReference>
<reference evidence="1 2" key="1">
    <citation type="submission" date="2020-08" db="EMBL/GenBank/DDBJ databases">
        <title>Genomic Encyclopedia of Type Strains, Phase IV (KMG-IV): sequencing the most valuable type-strain genomes for metagenomic binning, comparative biology and taxonomic classification.</title>
        <authorList>
            <person name="Goeker M."/>
        </authorList>
    </citation>
    <scope>NUCLEOTIDE SEQUENCE [LARGE SCALE GENOMIC DNA]</scope>
    <source>
        <strain evidence="1 2">DSM 29853</strain>
    </source>
</reference>